<organism evidence="1 2">
    <name type="scientific">Spirosoma endophyticum</name>
    <dbReference type="NCBI Taxonomy" id="662367"/>
    <lineage>
        <taxon>Bacteria</taxon>
        <taxon>Pseudomonadati</taxon>
        <taxon>Bacteroidota</taxon>
        <taxon>Cytophagia</taxon>
        <taxon>Cytophagales</taxon>
        <taxon>Cytophagaceae</taxon>
        <taxon>Spirosoma</taxon>
    </lineage>
</organism>
<dbReference type="Proteomes" id="UP000198598">
    <property type="component" value="Unassembled WGS sequence"/>
</dbReference>
<reference evidence="1 2" key="1">
    <citation type="submission" date="2016-10" db="EMBL/GenBank/DDBJ databases">
        <authorList>
            <person name="de Groot N.N."/>
        </authorList>
    </citation>
    <scope>NUCLEOTIDE SEQUENCE [LARGE SCALE GENOMIC DNA]</scope>
    <source>
        <strain evidence="1 2">DSM 26130</strain>
    </source>
</reference>
<protein>
    <submittedName>
        <fullName evidence="1">Uncharacterized protein</fullName>
    </submittedName>
</protein>
<evidence type="ECO:0000313" key="1">
    <source>
        <dbReference type="EMBL" id="SFF11702.1"/>
    </source>
</evidence>
<dbReference type="STRING" id="662367.SAMN05216167_12937"/>
<keyword evidence="2" id="KW-1185">Reference proteome</keyword>
<dbReference type="AlphaFoldDB" id="A0A1I2G2C8"/>
<accession>A0A1I2G2C8</accession>
<proteinExistence type="predicted"/>
<name>A0A1I2G2C8_9BACT</name>
<dbReference type="EMBL" id="FOLQ01000029">
    <property type="protein sequence ID" value="SFF11702.1"/>
    <property type="molecule type" value="Genomic_DNA"/>
</dbReference>
<evidence type="ECO:0000313" key="2">
    <source>
        <dbReference type="Proteomes" id="UP000198598"/>
    </source>
</evidence>
<sequence length="106" mass="11816">MQEQTITISSDEARKSSIGPLFTGAFSLGHDYSSGYSAFGNVDSPTGKGAYKKIERNGETLYQFKVMQPISPTMLDRQEATFQRMNTQTKTGQAVLRDADDDLNYY</sequence>
<gene>
    <name evidence="1" type="ORF">SAMN05216167_12937</name>
</gene>